<organism evidence="7 8">
    <name type="scientific">Steinernema hermaphroditum</name>
    <dbReference type="NCBI Taxonomy" id="289476"/>
    <lineage>
        <taxon>Eukaryota</taxon>
        <taxon>Metazoa</taxon>
        <taxon>Ecdysozoa</taxon>
        <taxon>Nematoda</taxon>
        <taxon>Chromadorea</taxon>
        <taxon>Rhabditida</taxon>
        <taxon>Tylenchina</taxon>
        <taxon>Panagrolaimomorpha</taxon>
        <taxon>Strongyloidoidea</taxon>
        <taxon>Steinernematidae</taxon>
        <taxon>Steinernema</taxon>
    </lineage>
</organism>
<comment type="similarity">
    <text evidence="1">Belongs to the eukaryotic ribosomal protein eL18 family.</text>
</comment>
<dbReference type="EMBL" id="JAUCMV010000005">
    <property type="protein sequence ID" value="KAK0400364.1"/>
    <property type="molecule type" value="Genomic_DNA"/>
</dbReference>
<dbReference type="Proteomes" id="UP001175271">
    <property type="component" value="Unassembled WGS sequence"/>
</dbReference>
<dbReference type="Pfam" id="PF17135">
    <property type="entry name" value="Ribosomal_L18"/>
    <property type="match status" value="1"/>
</dbReference>
<evidence type="ECO:0000259" key="6">
    <source>
        <dbReference type="Pfam" id="PF17135"/>
    </source>
</evidence>
<dbReference type="GO" id="GO:0003723">
    <property type="term" value="F:RNA binding"/>
    <property type="evidence" value="ECO:0007669"/>
    <property type="project" value="TreeGrafter"/>
</dbReference>
<dbReference type="InterPro" id="IPR000039">
    <property type="entry name" value="Ribosomal_eL18"/>
</dbReference>
<evidence type="ECO:0000256" key="1">
    <source>
        <dbReference type="ARBA" id="ARBA00006815"/>
    </source>
</evidence>
<comment type="caution">
    <text evidence="7">The sequence shown here is derived from an EMBL/GenBank/DDBJ whole genome shotgun (WGS) entry which is preliminary data.</text>
</comment>
<dbReference type="GO" id="GO:0003735">
    <property type="term" value="F:structural constituent of ribosome"/>
    <property type="evidence" value="ECO:0007669"/>
    <property type="project" value="InterPro"/>
</dbReference>
<evidence type="ECO:0000313" key="8">
    <source>
        <dbReference type="Proteomes" id="UP001175271"/>
    </source>
</evidence>
<dbReference type="SUPFAM" id="SSF52080">
    <property type="entry name" value="Ribosomal proteins L15p and L18e"/>
    <property type="match status" value="1"/>
</dbReference>
<reference evidence="7" key="1">
    <citation type="submission" date="2023-06" db="EMBL/GenBank/DDBJ databases">
        <title>Genomic analysis of the entomopathogenic nematode Steinernema hermaphroditum.</title>
        <authorList>
            <person name="Schwarz E.M."/>
            <person name="Heppert J.K."/>
            <person name="Baniya A."/>
            <person name="Schwartz H.T."/>
            <person name="Tan C.-H."/>
            <person name="Antoshechkin I."/>
            <person name="Sternberg P.W."/>
            <person name="Goodrich-Blair H."/>
            <person name="Dillman A.R."/>
        </authorList>
    </citation>
    <scope>NUCLEOTIDE SEQUENCE</scope>
    <source>
        <strain evidence="7">PS9179</strain>
        <tissue evidence="7">Whole animal</tissue>
    </source>
</reference>
<dbReference type="GO" id="GO:0006412">
    <property type="term" value="P:translation"/>
    <property type="evidence" value="ECO:0007669"/>
    <property type="project" value="InterPro"/>
</dbReference>
<evidence type="ECO:0000313" key="7">
    <source>
        <dbReference type="EMBL" id="KAK0400364.1"/>
    </source>
</evidence>
<dbReference type="InterPro" id="IPR036227">
    <property type="entry name" value="Ribosomal_uL15/eL18_sf"/>
</dbReference>
<sequence length="206" mass="23441">MRTDENYKAFWSLRDSRTEDLGVDICHKYDRKVRRTAPKSQDPYLSVLVKLYSYLSKKTGKKFNSIILKRLYMARRHRAPLSLARLVRNLKHQGTDKIAVVVSTVTDDNRLYEVPKMTVAALHFTEGARRRILSAGGEVLTFDQLAIRAPKGENTVLLEGPRKAREAEKHFGAPGVPGSHSKPFVSSKGRKFERARGRRKTCGFKV</sequence>
<dbReference type="FunFam" id="3.100.10.10:FF:000001">
    <property type="entry name" value="60S ribosomal protein L18"/>
    <property type="match status" value="1"/>
</dbReference>
<dbReference type="GO" id="GO:0022625">
    <property type="term" value="C:cytosolic large ribosomal subunit"/>
    <property type="evidence" value="ECO:0007669"/>
    <property type="project" value="TreeGrafter"/>
</dbReference>
<proteinExistence type="inferred from homology"/>
<evidence type="ECO:0000256" key="3">
    <source>
        <dbReference type="ARBA" id="ARBA00023274"/>
    </source>
</evidence>
<evidence type="ECO:0000256" key="5">
    <source>
        <dbReference type="ARBA" id="ARBA00035323"/>
    </source>
</evidence>
<dbReference type="AlphaFoldDB" id="A0AA39H7U0"/>
<name>A0AA39H7U0_9BILA</name>
<keyword evidence="3" id="KW-0687">Ribonucleoprotein</keyword>
<keyword evidence="8" id="KW-1185">Reference proteome</keyword>
<accession>A0AA39H7U0</accession>
<feature type="domain" description="Large ribosomal subunit protein uL15/eL18" evidence="6">
    <location>
        <begin position="22"/>
        <end position="206"/>
    </location>
</feature>
<protein>
    <recommendedName>
        <fullName evidence="4">Large ribosomal subunit protein eL18</fullName>
    </recommendedName>
    <alternativeName>
        <fullName evidence="5">60S ribosomal protein L18</fullName>
    </alternativeName>
</protein>
<evidence type="ECO:0000256" key="4">
    <source>
        <dbReference type="ARBA" id="ARBA00035218"/>
    </source>
</evidence>
<dbReference type="PANTHER" id="PTHR10934">
    <property type="entry name" value="60S RIBOSOMAL PROTEIN L18"/>
    <property type="match status" value="1"/>
</dbReference>
<keyword evidence="2" id="KW-0689">Ribosomal protein</keyword>
<dbReference type="PANTHER" id="PTHR10934:SF2">
    <property type="entry name" value="LARGE RIBOSOMAL SUBUNIT PROTEIN EL18"/>
    <property type="match status" value="1"/>
</dbReference>
<evidence type="ECO:0000256" key="2">
    <source>
        <dbReference type="ARBA" id="ARBA00022980"/>
    </source>
</evidence>
<gene>
    <name evidence="7" type="ORF">QR680_003462</name>
</gene>
<dbReference type="Gene3D" id="3.100.10.10">
    <property type="match status" value="1"/>
</dbReference>
<dbReference type="InterPro" id="IPR021131">
    <property type="entry name" value="Ribosomal_uL15/eL18"/>
</dbReference>